<gene>
    <name evidence="1" type="ORF">GCM10010841_08780</name>
</gene>
<proteinExistence type="predicted"/>
<dbReference type="EMBL" id="BMOM01000004">
    <property type="protein sequence ID" value="GGM02495.1"/>
    <property type="molecule type" value="Genomic_DNA"/>
</dbReference>
<sequence length="75" mass="7888">MPPYAASKWAIALTFLGSAAMGRVDQDRRLGIAVIPPMCGTTSAAFAFQWVDGGGKAFAASTVAGLLDQECPIWR</sequence>
<evidence type="ECO:0000313" key="1">
    <source>
        <dbReference type="EMBL" id="GGM02495.1"/>
    </source>
</evidence>
<keyword evidence="2" id="KW-1185">Reference proteome</keyword>
<organism evidence="1 2">
    <name type="scientific">Deinococcus aerophilus</name>
    <dbReference type="NCBI Taxonomy" id="522488"/>
    <lineage>
        <taxon>Bacteria</taxon>
        <taxon>Thermotogati</taxon>
        <taxon>Deinococcota</taxon>
        <taxon>Deinococci</taxon>
        <taxon>Deinococcales</taxon>
        <taxon>Deinococcaceae</taxon>
        <taxon>Deinococcus</taxon>
    </lineage>
</organism>
<name>A0ABQ2GMR4_9DEIO</name>
<dbReference type="Proteomes" id="UP000661918">
    <property type="component" value="Unassembled WGS sequence"/>
</dbReference>
<evidence type="ECO:0000313" key="2">
    <source>
        <dbReference type="Proteomes" id="UP000661918"/>
    </source>
</evidence>
<protein>
    <submittedName>
        <fullName evidence="1">Uncharacterized protein</fullName>
    </submittedName>
</protein>
<reference evidence="2" key="1">
    <citation type="journal article" date="2019" name="Int. J. Syst. Evol. Microbiol.">
        <title>The Global Catalogue of Microorganisms (GCM) 10K type strain sequencing project: providing services to taxonomists for standard genome sequencing and annotation.</title>
        <authorList>
            <consortium name="The Broad Institute Genomics Platform"/>
            <consortium name="The Broad Institute Genome Sequencing Center for Infectious Disease"/>
            <person name="Wu L."/>
            <person name="Ma J."/>
        </authorList>
    </citation>
    <scope>NUCLEOTIDE SEQUENCE [LARGE SCALE GENOMIC DNA]</scope>
    <source>
        <strain evidence="2">JCM 15443</strain>
    </source>
</reference>
<comment type="caution">
    <text evidence="1">The sequence shown here is derived from an EMBL/GenBank/DDBJ whole genome shotgun (WGS) entry which is preliminary data.</text>
</comment>
<accession>A0ABQ2GMR4</accession>